<evidence type="ECO:0000313" key="3">
    <source>
        <dbReference type="Proteomes" id="UP000006860"/>
    </source>
</evidence>
<dbReference type="InterPro" id="IPR019734">
    <property type="entry name" value="TPR_rpt"/>
</dbReference>
<dbReference type="Gene3D" id="1.25.40.10">
    <property type="entry name" value="Tetratricopeptide repeat domain"/>
    <property type="match status" value="1"/>
</dbReference>
<dbReference type="RefSeq" id="WP_013627879.1">
    <property type="nucleotide sequence ID" value="NC_015174.1"/>
</dbReference>
<dbReference type="SUPFAM" id="SSF48452">
    <property type="entry name" value="TPR-like"/>
    <property type="match status" value="1"/>
</dbReference>
<evidence type="ECO:0000313" key="2">
    <source>
        <dbReference type="EMBL" id="ADY59151.1"/>
    </source>
</evidence>
<dbReference type="PROSITE" id="PS50005">
    <property type="entry name" value="TPR"/>
    <property type="match status" value="1"/>
</dbReference>
<dbReference type="SMART" id="SM00028">
    <property type="entry name" value="TPR"/>
    <property type="match status" value="2"/>
</dbReference>
<feature type="repeat" description="TPR" evidence="1">
    <location>
        <begin position="38"/>
        <end position="71"/>
    </location>
</feature>
<dbReference type="Proteomes" id="UP000006860">
    <property type="component" value="Chromosome"/>
</dbReference>
<dbReference type="OrthoDB" id="281483at2"/>
<organism evidence="2 3">
    <name type="scientific">Rubinisphaera brasiliensis (strain ATCC 49424 / DSM 5305 / JCM 21570 / IAM 15109 / NBRC 103401 / IFAM 1448)</name>
    <name type="common">Planctomyces brasiliensis</name>
    <dbReference type="NCBI Taxonomy" id="756272"/>
    <lineage>
        <taxon>Bacteria</taxon>
        <taxon>Pseudomonadati</taxon>
        <taxon>Planctomycetota</taxon>
        <taxon>Planctomycetia</taxon>
        <taxon>Planctomycetales</taxon>
        <taxon>Planctomycetaceae</taxon>
        <taxon>Rubinisphaera</taxon>
    </lineage>
</organism>
<reference evidence="3" key="1">
    <citation type="submission" date="2011-02" db="EMBL/GenBank/DDBJ databases">
        <title>The complete genome of Planctomyces brasiliensis DSM 5305.</title>
        <authorList>
            <person name="Lucas S."/>
            <person name="Copeland A."/>
            <person name="Lapidus A."/>
            <person name="Bruce D."/>
            <person name="Goodwin L."/>
            <person name="Pitluck S."/>
            <person name="Kyrpides N."/>
            <person name="Mavromatis K."/>
            <person name="Pagani I."/>
            <person name="Ivanova N."/>
            <person name="Ovchinnikova G."/>
            <person name="Lu M."/>
            <person name="Detter J.C."/>
            <person name="Han C."/>
            <person name="Land M."/>
            <person name="Hauser L."/>
            <person name="Markowitz V."/>
            <person name="Cheng J.-F."/>
            <person name="Hugenholtz P."/>
            <person name="Woyke T."/>
            <person name="Wu D."/>
            <person name="Tindall B."/>
            <person name="Pomrenke H.G."/>
            <person name="Brambilla E."/>
            <person name="Klenk H.-P."/>
            <person name="Eisen J.A."/>
        </authorList>
    </citation>
    <scope>NUCLEOTIDE SEQUENCE [LARGE SCALE GENOMIC DNA]</scope>
    <source>
        <strain evidence="3">ATCC 49424 / DSM 5305 / JCM 21570 / NBRC 103401 / IFAM 1448</strain>
    </source>
</reference>
<keyword evidence="1" id="KW-0802">TPR repeat</keyword>
<dbReference type="InterPro" id="IPR011990">
    <property type="entry name" value="TPR-like_helical_dom_sf"/>
</dbReference>
<dbReference type="Pfam" id="PF14559">
    <property type="entry name" value="TPR_19"/>
    <property type="match status" value="1"/>
</dbReference>
<dbReference type="EMBL" id="CP002546">
    <property type="protein sequence ID" value="ADY59151.1"/>
    <property type="molecule type" value="Genomic_DNA"/>
</dbReference>
<evidence type="ECO:0000256" key="1">
    <source>
        <dbReference type="PROSITE-ProRule" id="PRU00339"/>
    </source>
</evidence>
<dbReference type="STRING" id="756272.Plabr_1540"/>
<keyword evidence="3" id="KW-1185">Reference proteome</keyword>
<proteinExistence type="predicted"/>
<gene>
    <name evidence="2" type="ordered locus">Plabr_1540</name>
</gene>
<dbReference type="HOGENOM" id="CLU_175451_0_0_0"/>
<name>F0SRM8_RUBBR</name>
<dbReference type="AlphaFoldDB" id="F0SRM8"/>
<dbReference type="eggNOG" id="COG0457">
    <property type="taxonomic scope" value="Bacteria"/>
</dbReference>
<protein>
    <submittedName>
        <fullName evidence="2">TPR repeat-containing protein</fullName>
    </submittedName>
</protein>
<sequence length="108" mass="11699">MSDLNALYDEANQLKEQGNLEGAVEKLQQILAEDENYVLAHTALAVHLQRLGHNEQALAHAKKVVELEPNDPFSHAQLSVISQRCGRITEAEDALAHSQKMGGGGCGN</sequence>
<accession>F0SRM8</accession>
<dbReference type="KEGG" id="pbs:Plabr_1540"/>